<dbReference type="PIRSF" id="PIRSF002889">
    <property type="entry name" value="Rod_FlgB"/>
    <property type="match status" value="1"/>
</dbReference>
<evidence type="ECO:0000256" key="1">
    <source>
        <dbReference type="ARBA" id="ARBA00004117"/>
    </source>
</evidence>
<evidence type="ECO:0000313" key="8">
    <source>
        <dbReference type="EMBL" id="RNB76349.1"/>
    </source>
</evidence>
<comment type="caution">
    <text evidence="8">The sequence shown here is derived from an EMBL/GenBank/DDBJ whole genome shotgun (WGS) entry which is preliminary data.</text>
</comment>
<keyword evidence="8" id="KW-0969">Cilium</keyword>
<dbReference type="InterPro" id="IPR001444">
    <property type="entry name" value="Flag_bb_rod_N"/>
</dbReference>
<evidence type="ECO:0000256" key="4">
    <source>
        <dbReference type="ARBA" id="ARBA00023143"/>
    </source>
</evidence>
<comment type="function">
    <text evidence="5 6">Structural component of flagellum, the bacterial motility apparatus. Part of the rod structure of flagellar basal body.</text>
</comment>
<proteinExistence type="inferred from homology"/>
<evidence type="ECO:0000313" key="9">
    <source>
        <dbReference type="Proteomes" id="UP000282028"/>
    </source>
</evidence>
<dbReference type="InterPro" id="IPR006300">
    <property type="entry name" value="FlgB"/>
</dbReference>
<dbReference type="AlphaFoldDB" id="A0A3M8CL64"/>
<accession>A0A3M8CL64</accession>
<evidence type="ECO:0000256" key="2">
    <source>
        <dbReference type="ARBA" id="ARBA00009677"/>
    </source>
</evidence>
<keyword evidence="4 6" id="KW-0975">Bacterial flagellum</keyword>
<keyword evidence="9" id="KW-1185">Reference proteome</keyword>
<dbReference type="EMBL" id="RHHR01000007">
    <property type="protein sequence ID" value="RNB76349.1"/>
    <property type="molecule type" value="Genomic_DNA"/>
</dbReference>
<evidence type="ECO:0000256" key="6">
    <source>
        <dbReference type="PIRNR" id="PIRNR002889"/>
    </source>
</evidence>
<sequence>MLESYHLQILERSLDAATLRHRTIANNIANIDTPQFKSSQVVFEELLQQELSGVGGQQKLEAYRTHAQHIAFGNAGSLPMPQIVSNQNNVMQNNGNDVDFESEMNLHARNQIWYNGLTQFTAGHFQKLKNVIQGGGK</sequence>
<name>A0A3M8CL64_9BACL</name>
<dbReference type="GO" id="GO:0071973">
    <property type="term" value="P:bacterial-type flagellum-dependent cell motility"/>
    <property type="evidence" value="ECO:0007669"/>
    <property type="project" value="InterPro"/>
</dbReference>
<keyword evidence="8" id="KW-0966">Cell projection</keyword>
<reference evidence="8 9" key="1">
    <citation type="submission" date="2018-10" db="EMBL/GenBank/DDBJ databases">
        <title>Phylogenomics of Brevibacillus.</title>
        <authorList>
            <person name="Dunlap C."/>
        </authorList>
    </citation>
    <scope>NUCLEOTIDE SEQUENCE [LARGE SCALE GENOMIC DNA]</scope>
    <source>
        <strain evidence="8 9">JCM 12215</strain>
    </source>
</reference>
<comment type="subcellular location">
    <subcellularLocation>
        <location evidence="1 6">Bacterial flagellum basal body</location>
    </subcellularLocation>
</comment>
<evidence type="ECO:0000256" key="3">
    <source>
        <dbReference type="ARBA" id="ARBA00014376"/>
    </source>
</evidence>
<dbReference type="RefSeq" id="WP_122907559.1">
    <property type="nucleotide sequence ID" value="NZ_CBCSBE010000008.1"/>
</dbReference>
<dbReference type="OrthoDB" id="9792068at2"/>
<dbReference type="NCBIfam" id="TIGR01396">
    <property type="entry name" value="FlgB"/>
    <property type="match status" value="1"/>
</dbReference>
<comment type="similarity">
    <text evidence="2 6">Belongs to the flagella basal body rod proteins family.</text>
</comment>
<keyword evidence="8" id="KW-0282">Flagellum</keyword>
<dbReference type="Proteomes" id="UP000282028">
    <property type="component" value="Unassembled WGS sequence"/>
</dbReference>
<dbReference type="GO" id="GO:0030694">
    <property type="term" value="C:bacterial-type flagellum basal body, rod"/>
    <property type="evidence" value="ECO:0007669"/>
    <property type="project" value="InterPro"/>
</dbReference>
<protein>
    <recommendedName>
        <fullName evidence="3 6">Flagellar basal body rod protein FlgB</fullName>
    </recommendedName>
</protein>
<feature type="domain" description="Flagellar basal body rod protein N-terminal" evidence="7">
    <location>
        <begin position="12"/>
        <end position="37"/>
    </location>
</feature>
<evidence type="ECO:0000259" key="7">
    <source>
        <dbReference type="Pfam" id="PF00460"/>
    </source>
</evidence>
<evidence type="ECO:0000256" key="5">
    <source>
        <dbReference type="ARBA" id="ARBA00024934"/>
    </source>
</evidence>
<organism evidence="8 9">
    <name type="scientific">Brevibacillus invocatus</name>
    <dbReference type="NCBI Taxonomy" id="173959"/>
    <lineage>
        <taxon>Bacteria</taxon>
        <taxon>Bacillati</taxon>
        <taxon>Bacillota</taxon>
        <taxon>Bacilli</taxon>
        <taxon>Bacillales</taxon>
        <taxon>Paenibacillaceae</taxon>
        <taxon>Brevibacillus</taxon>
    </lineage>
</organism>
<dbReference type="Pfam" id="PF00460">
    <property type="entry name" value="Flg_bb_rod"/>
    <property type="match status" value="1"/>
</dbReference>
<comment type="subunit">
    <text evidence="6">The basal body constitutes a major portion of the flagellar organelle and consists of a number of rings mounted on a central rod.</text>
</comment>
<gene>
    <name evidence="8" type="primary">flgB</name>
    <name evidence="8" type="ORF">EDM52_03200</name>
</gene>